<proteinExistence type="predicted"/>
<dbReference type="InterPro" id="IPR050889">
    <property type="entry name" value="Dendritic_Spine_Reg/Scaffold"/>
</dbReference>
<reference evidence="5 6" key="1">
    <citation type="journal article" date="2017" name="Mol. Biol. Evol.">
        <title>The 4-celled Tetrabaena socialis nuclear genome reveals the essential components for genetic control of cell number at the origin of multicellularity in the volvocine lineage.</title>
        <authorList>
            <person name="Featherston J."/>
            <person name="Arakaki Y."/>
            <person name="Hanschen E.R."/>
            <person name="Ferris P.J."/>
            <person name="Michod R.E."/>
            <person name="Olson B.J.S.C."/>
            <person name="Nozaki H."/>
            <person name="Durand P.M."/>
        </authorList>
    </citation>
    <scope>NUCLEOTIDE SEQUENCE [LARGE SCALE GENOMIC DNA]</scope>
    <source>
        <strain evidence="5 6">NIES-571</strain>
    </source>
</reference>
<keyword evidence="6" id="KW-1185">Reference proteome</keyword>
<dbReference type="AlphaFoldDB" id="A0A2J7YB87"/>
<dbReference type="InterPro" id="IPR036770">
    <property type="entry name" value="Ankyrin_rpt-contain_sf"/>
</dbReference>
<evidence type="ECO:0000256" key="3">
    <source>
        <dbReference type="PROSITE-ProRule" id="PRU00023"/>
    </source>
</evidence>
<dbReference type="PANTHER" id="PTHR24166:SF48">
    <property type="entry name" value="PROTEIN VAPYRIN"/>
    <property type="match status" value="1"/>
</dbReference>
<evidence type="ECO:0000256" key="1">
    <source>
        <dbReference type="ARBA" id="ARBA00022737"/>
    </source>
</evidence>
<keyword evidence="2 3" id="KW-0040">ANK repeat</keyword>
<dbReference type="SMART" id="SM00248">
    <property type="entry name" value="ANK"/>
    <property type="match status" value="2"/>
</dbReference>
<dbReference type="InterPro" id="IPR002110">
    <property type="entry name" value="Ankyrin_rpt"/>
</dbReference>
<dbReference type="Gene3D" id="1.25.40.20">
    <property type="entry name" value="Ankyrin repeat-containing domain"/>
    <property type="match status" value="1"/>
</dbReference>
<accession>A0A2J7YB87</accession>
<feature type="region of interest" description="Disordered" evidence="4">
    <location>
        <begin position="42"/>
        <end position="76"/>
    </location>
</feature>
<dbReference type="Pfam" id="PF00023">
    <property type="entry name" value="Ank"/>
    <property type="match status" value="2"/>
</dbReference>
<dbReference type="PROSITE" id="PS50088">
    <property type="entry name" value="ANK_REPEAT"/>
    <property type="match status" value="1"/>
</dbReference>
<dbReference type="OrthoDB" id="529241at2759"/>
<feature type="compositionally biased region" description="Pro residues" evidence="4">
    <location>
        <begin position="45"/>
        <end position="56"/>
    </location>
</feature>
<feature type="non-terminal residue" evidence="5">
    <location>
        <position position="137"/>
    </location>
</feature>
<comment type="caution">
    <text evidence="5">The sequence shown here is derived from an EMBL/GenBank/DDBJ whole genome shotgun (WGS) entry which is preliminary data.</text>
</comment>
<evidence type="ECO:0000256" key="2">
    <source>
        <dbReference type="ARBA" id="ARBA00023043"/>
    </source>
</evidence>
<dbReference type="SUPFAM" id="SSF48403">
    <property type="entry name" value="Ankyrin repeat"/>
    <property type="match status" value="1"/>
</dbReference>
<protein>
    <submittedName>
        <fullName evidence="5">Uncharacterized protein</fullName>
    </submittedName>
</protein>
<evidence type="ECO:0000313" key="6">
    <source>
        <dbReference type="Proteomes" id="UP000236333"/>
    </source>
</evidence>
<organism evidence="5 6">
    <name type="scientific">Tetrabaena socialis</name>
    <dbReference type="NCBI Taxonomy" id="47790"/>
    <lineage>
        <taxon>Eukaryota</taxon>
        <taxon>Viridiplantae</taxon>
        <taxon>Chlorophyta</taxon>
        <taxon>core chlorophytes</taxon>
        <taxon>Chlorophyceae</taxon>
        <taxon>CS clade</taxon>
        <taxon>Chlamydomonadales</taxon>
        <taxon>Tetrabaenaceae</taxon>
        <taxon>Tetrabaena</taxon>
    </lineage>
</organism>
<dbReference type="Proteomes" id="UP000236333">
    <property type="component" value="Unassembled WGS sequence"/>
</dbReference>
<keyword evidence="1" id="KW-0677">Repeat</keyword>
<dbReference type="EMBL" id="PGGS01005025">
    <property type="protein sequence ID" value="PNG85281.1"/>
    <property type="molecule type" value="Genomic_DNA"/>
</dbReference>
<feature type="repeat" description="ANK" evidence="3">
    <location>
        <begin position="79"/>
        <end position="111"/>
    </location>
</feature>
<evidence type="ECO:0000313" key="5">
    <source>
        <dbReference type="EMBL" id="PNG85281.1"/>
    </source>
</evidence>
<sequence length="137" mass="13712">MTHLMTAHAALPAAADAAGRTALMHAAAGGALQSVRLLLSLPSLPRAPPPPAPAPGPDQAATTPPPGPDGDLLHQTDLAGYGPLHHACLGGSVECVQALRDRGLALSAADPGSLVLLRLAARAGHAGVVDWMLREGV</sequence>
<evidence type="ECO:0000256" key="4">
    <source>
        <dbReference type="SAM" id="MobiDB-lite"/>
    </source>
</evidence>
<dbReference type="PANTHER" id="PTHR24166">
    <property type="entry name" value="ROLLING PEBBLES, ISOFORM B"/>
    <property type="match status" value="1"/>
</dbReference>
<gene>
    <name evidence="5" type="ORF">TSOC_015333</name>
</gene>
<name>A0A2J7YB87_9CHLO</name>